<evidence type="ECO:0000259" key="19">
    <source>
        <dbReference type="Pfam" id="PF07992"/>
    </source>
</evidence>
<feature type="binding site" evidence="15">
    <location>
        <begin position="325"/>
        <end position="328"/>
    </location>
    <ligand>
        <name>FAD</name>
        <dbReference type="ChEBI" id="CHEBI:57692"/>
    </ligand>
</feature>
<dbReference type="RefSeq" id="WP_092318601.1">
    <property type="nucleotide sequence ID" value="NZ_FNTJ01000002.1"/>
</dbReference>
<dbReference type="Pfam" id="PF02852">
    <property type="entry name" value="Pyr_redox_dim"/>
    <property type="match status" value="1"/>
</dbReference>
<keyword evidence="9 17" id="KW-0560">Oxidoreductase</keyword>
<dbReference type="EMBL" id="FNTJ01000002">
    <property type="protein sequence ID" value="SEC82361.1"/>
    <property type="molecule type" value="Genomic_DNA"/>
</dbReference>
<evidence type="ECO:0000313" key="20">
    <source>
        <dbReference type="EMBL" id="SEC82361.1"/>
    </source>
</evidence>
<sequence>MNEQYDVIVIGAGPGGYVAAIRAAQLGLKTVCIERYKGKDGKTALGGTCLNVGCIPSKALLDSSHHYDEARNRFAVHGIGISNPQIDVPAMLARKDNVVRNFNAGIASLFKANGVALLEGHGKLLANKQVQVTAADGSTQRISATSIILAPGSRPIDIAAAPLTDPVIVDSTGALEFTRVPQRLGVIGAGVIGLELGSVWARLGAEVTVLEALDSFLPAVDVQIAKEAQKILGKQGLDIRLGARVTACEVQGDSVTVSLSEGGEDKQQTFDRLIVAVGRRPLTADLLAPDSGVQLDERGFIHVDGQCLTSVPGVFAIGDVVRGPMLAHKASEEGVMVAESLAGHQHPLNYPLIPSVIYTHPEIAWVGQTEQALKAQGIELNIGTFPFSASSRAMAANDTAGLVKVIADAATDRVLGVHVIGPGAAELVQQGAIGMEFGTSAEDLGMMVFSHPTLSEALHEAALAVNGQAIHIGNRKKKAPASVK</sequence>
<comment type="subcellular location">
    <subcellularLocation>
        <location evidence="1">Cytoplasm</location>
    </subcellularLocation>
</comment>
<protein>
    <recommendedName>
        <fullName evidence="5 17">Dihydrolipoyl dehydrogenase</fullName>
        <ecNumber evidence="4 17">1.8.1.4</ecNumber>
    </recommendedName>
</protein>
<dbReference type="PIRSF" id="PIRSF000350">
    <property type="entry name" value="Mercury_reductase_MerA"/>
    <property type="match status" value="1"/>
</dbReference>
<feature type="binding site" evidence="15">
    <location>
        <position position="58"/>
    </location>
    <ligand>
        <name>FAD</name>
        <dbReference type="ChEBI" id="CHEBI:57692"/>
    </ligand>
</feature>
<feature type="disulfide bond" description="Redox-active" evidence="16">
    <location>
        <begin position="49"/>
        <end position="54"/>
    </location>
</feature>
<evidence type="ECO:0000256" key="14">
    <source>
        <dbReference type="PIRSR" id="PIRSR000350-2"/>
    </source>
</evidence>
<comment type="subunit">
    <text evidence="3">Homodimer.</text>
</comment>
<dbReference type="GO" id="GO:0004148">
    <property type="term" value="F:dihydrolipoyl dehydrogenase (NADH) activity"/>
    <property type="evidence" value="ECO:0007669"/>
    <property type="project" value="UniProtKB-EC"/>
</dbReference>
<feature type="binding site" evidence="15">
    <location>
        <begin position="188"/>
        <end position="195"/>
    </location>
    <ligand>
        <name>NAD(+)</name>
        <dbReference type="ChEBI" id="CHEBI:57540"/>
    </ligand>
</feature>
<evidence type="ECO:0000256" key="4">
    <source>
        <dbReference type="ARBA" id="ARBA00012608"/>
    </source>
</evidence>
<evidence type="ECO:0000256" key="9">
    <source>
        <dbReference type="ARBA" id="ARBA00023002"/>
    </source>
</evidence>
<dbReference type="InterPro" id="IPR012999">
    <property type="entry name" value="Pyr_OxRdtase_I_AS"/>
</dbReference>
<keyword evidence="6" id="KW-0963">Cytoplasm</keyword>
<feature type="binding site" evidence="15">
    <location>
        <position position="122"/>
    </location>
    <ligand>
        <name>FAD</name>
        <dbReference type="ChEBI" id="CHEBI:57692"/>
    </ligand>
</feature>
<comment type="similarity">
    <text evidence="2 17">Belongs to the class-I pyridine nucleotide-disulfide oxidoreductase family.</text>
</comment>
<feature type="binding site" evidence="15">
    <location>
        <position position="211"/>
    </location>
    <ligand>
        <name>NAD(+)</name>
        <dbReference type="ChEBI" id="CHEBI:57540"/>
    </ligand>
</feature>
<dbReference type="PANTHER" id="PTHR22912">
    <property type="entry name" value="DISULFIDE OXIDOREDUCTASE"/>
    <property type="match status" value="1"/>
</dbReference>
<dbReference type="SUPFAM" id="SSF55424">
    <property type="entry name" value="FAD/NAD-linked reductases, dimerisation (C-terminal) domain"/>
    <property type="match status" value="1"/>
</dbReference>
<evidence type="ECO:0000256" key="17">
    <source>
        <dbReference type="RuleBase" id="RU003692"/>
    </source>
</evidence>
<keyword evidence="15" id="KW-0547">Nucleotide-binding</keyword>
<organism evidence="20 21">
    <name type="scientific">Pseudomonas saponiphila</name>
    <dbReference type="NCBI Taxonomy" id="556534"/>
    <lineage>
        <taxon>Bacteria</taxon>
        <taxon>Pseudomonadati</taxon>
        <taxon>Pseudomonadota</taxon>
        <taxon>Gammaproteobacteria</taxon>
        <taxon>Pseudomonadales</taxon>
        <taxon>Pseudomonadaceae</taxon>
        <taxon>Pseudomonas</taxon>
    </lineage>
</organism>
<evidence type="ECO:0000313" key="21">
    <source>
        <dbReference type="Proteomes" id="UP000198982"/>
    </source>
</evidence>
<dbReference type="PRINTS" id="PR00411">
    <property type="entry name" value="PNDRDTASEI"/>
</dbReference>
<dbReference type="GO" id="GO:0050660">
    <property type="term" value="F:flavin adenine dinucleotide binding"/>
    <property type="evidence" value="ECO:0007669"/>
    <property type="project" value="InterPro"/>
</dbReference>
<comment type="catalytic activity">
    <reaction evidence="13 17">
        <text>N(6)-[(R)-dihydrolipoyl]-L-lysyl-[protein] + NAD(+) = N(6)-[(R)-lipoyl]-L-lysyl-[protein] + NADH + H(+)</text>
        <dbReference type="Rhea" id="RHEA:15045"/>
        <dbReference type="Rhea" id="RHEA-COMP:10474"/>
        <dbReference type="Rhea" id="RHEA-COMP:10475"/>
        <dbReference type="ChEBI" id="CHEBI:15378"/>
        <dbReference type="ChEBI" id="CHEBI:57540"/>
        <dbReference type="ChEBI" id="CHEBI:57945"/>
        <dbReference type="ChEBI" id="CHEBI:83099"/>
        <dbReference type="ChEBI" id="CHEBI:83100"/>
        <dbReference type="EC" id="1.8.1.4"/>
    </reaction>
</comment>
<dbReference type="SUPFAM" id="SSF51905">
    <property type="entry name" value="FAD/NAD(P)-binding domain"/>
    <property type="match status" value="1"/>
</dbReference>
<reference evidence="21" key="1">
    <citation type="submission" date="2016-10" db="EMBL/GenBank/DDBJ databases">
        <authorList>
            <person name="Varghese N."/>
            <person name="Submissions S."/>
        </authorList>
    </citation>
    <scope>NUCLEOTIDE SEQUENCE [LARGE SCALE GENOMIC DNA]</scope>
    <source>
        <strain evidence="21">DSM 9751</strain>
    </source>
</reference>
<evidence type="ECO:0000256" key="7">
    <source>
        <dbReference type="ARBA" id="ARBA00022630"/>
    </source>
</evidence>
<dbReference type="NCBIfam" id="TIGR01350">
    <property type="entry name" value="lipoamide_DH"/>
    <property type="match status" value="1"/>
</dbReference>
<keyword evidence="21" id="KW-1185">Reference proteome</keyword>
<accession>A0A1H4VPK8</accession>
<dbReference type="Proteomes" id="UP000198982">
    <property type="component" value="Unassembled WGS sequence"/>
</dbReference>
<evidence type="ECO:0000256" key="15">
    <source>
        <dbReference type="PIRSR" id="PIRSR000350-3"/>
    </source>
</evidence>
<evidence type="ECO:0000256" key="2">
    <source>
        <dbReference type="ARBA" id="ARBA00007532"/>
    </source>
</evidence>
<dbReference type="InterPro" id="IPR006258">
    <property type="entry name" value="Lipoamide_DH"/>
</dbReference>
<dbReference type="FunFam" id="3.30.390.30:FF:000001">
    <property type="entry name" value="Dihydrolipoyl dehydrogenase"/>
    <property type="match status" value="1"/>
</dbReference>
<dbReference type="Pfam" id="PF07992">
    <property type="entry name" value="Pyr_redox_2"/>
    <property type="match status" value="1"/>
</dbReference>
<dbReference type="PANTHER" id="PTHR22912:SF224">
    <property type="entry name" value="DIHYDROLIPOYL DEHYDROGENASE"/>
    <property type="match status" value="1"/>
</dbReference>
<evidence type="ECO:0000256" key="13">
    <source>
        <dbReference type="ARBA" id="ARBA00049187"/>
    </source>
</evidence>
<comment type="cofactor">
    <cofactor evidence="15 17">
        <name>FAD</name>
        <dbReference type="ChEBI" id="CHEBI:57692"/>
    </cofactor>
    <text evidence="15 17">Binds 1 FAD per subunit.</text>
</comment>
<dbReference type="InterPro" id="IPR004099">
    <property type="entry name" value="Pyr_nucl-diS_OxRdtase_dimer"/>
</dbReference>
<evidence type="ECO:0000256" key="5">
    <source>
        <dbReference type="ARBA" id="ARBA00016961"/>
    </source>
</evidence>
<evidence type="ECO:0000259" key="18">
    <source>
        <dbReference type="Pfam" id="PF02852"/>
    </source>
</evidence>
<feature type="domain" description="FAD/NAD(P)-binding" evidence="19">
    <location>
        <begin position="5"/>
        <end position="334"/>
    </location>
</feature>
<keyword evidence="11" id="KW-1015">Disulfide bond</keyword>
<evidence type="ECO:0000256" key="8">
    <source>
        <dbReference type="ARBA" id="ARBA00022827"/>
    </source>
</evidence>
<dbReference type="GO" id="GO:0006103">
    <property type="term" value="P:2-oxoglutarate metabolic process"/>
    <property type="evidence" value="ECO:0007669"/>
    <property type="project" value="TreeGrafter"/>
</dbReference>
<name>A0A1H4VPK8_9PSED</name>
<dbReference type="InterPro" id="IPR023753">
    <property type="entry name" value="FAD/NAD-binding_dom"/>
</dbReference>
<feature type="binding site" evidence="15">
    <location>
        <position position="319"/>
    </location>
    <ligand>
        <name>FAD</name>
        <dbReference type="ChEBI" id="CHEBI:57692"/>
    </ligand>
</feature>
<dbReference type="InterPro" id="IPR016156">
    <property type="entry name" value="FAD/NAD-linked_Rdtase_dimer_sf"/>
</dbReference>
<evidence type="ECO:0000256" key="11">
    <source>
        <dbReference type="ARBA" id="ARBA00023157"/>
    </source>
</evidence>
<feature type="active site" description="Proton acceptor" evidence="14">
    <location>
        <position position="451"/>
    </location>
</feature>
<evidence type="ECO:0000256" key="10">
    <source>
        <dbReference type="ARBA" id="ARBA00023027"/>
    </source>
</evidence>
<feature type="binding site" evidence="15">
    <location>
        <position position="278"/>
    </location>
    <ligand>
        <name>NAD(+)</name>
        <dbReference type="ChEBI" id="CHEBI:57540"/>
    </ligand>
</feature>
<dbReference type="PRINTS" id="PR00368">
    <property type="entry name" value="FADPNR"/>
</dbReference>
<evidence type="ECO:0000256" key="1">
    <source>
        <dbReference type="ARBA" id="ARBA00004496"/>
    </source>
</evidence>
<evidence type="ECO:0000256" key="6">
    <source>
        <dbReference type="ARBA" id="ARBA00022490"/>
    </source>
</evidence>
<evidence type="ECO:0000256" key="12">
    <source>
        <dbReference type="ARBA" id="ARBA00023284"/>
    </source>
</evidence>
<dbReference type="EC" id="1.8.1.4" evidence="4 17"/>
<dbReference type="AlphaFoldDB" id="A0A1H4VPK8"/>
<dbReference type="InterPro" id="IPR001100">
    <property type="entry name" value="Pyr_nuc-diS_OxRdtase"/>
</dbReference>
<feature type="domain" description="Pyridine nucleotide-disulphide oxidoreductase dimerisation" evidence="18">
    <location>
        <begin position="353"/>
        <end position="462"/>
    </location>
</feature>
<comment type="miscellaneous">
    <text evidence="17">The active site is a redox-active disulfide bond.</text>
</comment>
<evidence type="ECO:0000256" key="16">
    <source>
        <dbReference type="PIRSR" id="PIRSR000350-4"/>
    </source>
</evidence>
<gene>
    <name evidence="20" type="ORF">SAMN05216178_5010</name>
</gene>
<keyword evidence="10 15" id="KW-0520">NAD</keyword>
<keyword evidence="7 17" id="KW-0285">Flavoprotein</keyword>
<dbReference type="PROSITE" id="PS00076">
    <property type="entry name" value="PYRIDINE_REDOX_1"/>
    <property type="match status" value="1"/>
</dbReference>
<keyword evidence="8 15" id="KW-0274">FAD</keyword>
<dbReference type="GO" id="GO:0005737">
    <property type="term" value="C:cytoplasm"/>
    <property type="evidence" value="ECO:0007669"/>
    <property type="project" value="UniProtKB-SubCell"/>
</dbReference>
<dbReference type="Gene3D" id="3.30.390.30">
    <property type="match status" value="1"/>
</dbReference>
<proteinExistence type="inferred from homology"/>
<dbReference type="InterPro" id="IPR050151">
    <property type="entry name" value="Class-I_Pyr_Nuc-Dis_Oxidored"/>
</dbReference>
<evidence type="ECO:0000256" key="3">
    <source>
        <dbReference type="ARBA" id="ARBA00011738"/>
    </source>
</evidence>
<dbReference type="InterPro" id="IPR036188">
    <property type="entry name" value="FAD/NAD-bd_sf"/>
</dbReference>
<dbReference type="Gene3D" id="3.50.50.60">
    <property type="entry name" value="FAD/NAD(P)-binding domain"/>
    <property type="match status" value="2"/>
</dbReference>
<keyword evidence="12 17" id="KW-0676">Redox-active center</keyword>